<name>A0A2P2NE38_RHIMU</name>
<reference evidence="1" key="1">
    <citation type="submission" date="2018-02" db="EMBL/GenBank/DDBJ databases">
        <title>Rhizophora mucronata_Transcriptome.</title>
        <authorList>
            <person name="Meera S.P."/>
            <person name="Sreeshan A."/>
            <person name="Augustine A."/>
        </authorList>
    </citation>
    <scope>NUCLEOTIDE SEQUENCE</scope>
    <source>
        <tissue evidence="1">Leaf</tissue>
    </source>
</reference>
<protein>
    <submittedName>
        <fullName evidence="1">Uncharacterized protein</fullName>
    </submittedName>
</protein>
<accession>A0A2P2NE38</accession>
<sequence>MISGLAGLVCLCPEHLHQLLYL</sequence>
<organism evidence="1">
    <name type="scientific">Rhizophora mucronata</name>
    <name type="common">Asiatic mangrove</name>
    <dbReference type="NCBI Taxonomy" id="61149"/>
    <lineage>
        <taxon>Eukaryota</taxon>
        <taxon>Viridiplantae</taxon>
        <taxon>Streptophyta</taxon>
        <taxon>Embryophyta</taxon>
        <taxon>Tracheophyta</taxon>
        <taxon>Spermatophyta</taxon>
        <taxon>Magnoliopsida</taxon>
        <taxon>eudicotyledons</taxon>
        <taxon>Gunneridae</taxon>
        <taxon>Pentapetalae</taxon>
        <taxon>rosids</taxon>
        <taxon>fabids</taxon>
        <taxon>Malpighiales</taxon>
        <taxon>Rhizophoraceae</taxon>
        <taxon>Rhizophora</taxon>
    </lineage>
</organism>
<evidence type="ECO:0000313" key="1">
    <source>
        <dbReference type="EMBL" id="MBX40732.1"/>
    </source>
</evidence>
<dbReference type="AlphaFoldDB" id="A0A2P2NE38"/>
<dbReference type="EMBL" id="GGEC01060248">
    <property type="protein sequence ID" value="MBX40732.1"/>
    <property type="molecule type" value="Transcribed_RNA"/>
</dbReference>
<proteinExistence type="predicted"/>